<organism evidence="4 5">
    <name type="scientific">Alsobacter ponti</name>
    <dbReference type="NCBI Taxonomy" id="2962936"/>
    <lineage>
        <taxon>Bacteria</taxon>
        <taxon>Pseudomonadati</taxon>
        <taxon>Pseudomonadota</taxon>
        <taxon>Alphaproteobacteria</taxon>
        <taxon>Hyphomicrobiales</taxon>
        <taxon>Alsobacteraceae</taxon>
        <taxon>Alsobacter</taxon>
    </lineage>
</organism>
<keyword evidence="2" id="KW-1133">Transmembrane helix</keyword>
<dbReference type="Proteomes" id="UP001205890">
    <property type="component" value="Unassembled WGS sequence"/>
</dbReference>
<dbReference type="InterPro" id="IPR035919">
    <property type="entry name" value="EAL_sf"/>
</dbReference>
<name>A0ABT1LG03_9HYPH</name>
<proteinExistence type="predicted"/>
<accession>A0ABT1LG03</accession>
<feature type="domain" description="EAL" evidence="3">
    <location>
        <begin position="178"/>
        <end position="431"/>
    </location>
</feature>
<evidence type="ECO:0000256" key="1">
    <source>
        <dbReference type="SAM" id="MobiDB-lite"/>
    </source>
</evidence>
<gene>
    <name evidence="4" type="ORF">NK718_11705</name>
</gene>
<keyword evidence="2" id="KW-0472">Membrane</keyword>
<dbReference type="RefSeq" id="WP_254742182.1">
    <property type="nucleotide sequence ID" value="NZ_JANCLU010000010.1"/>
</dbReference>
<dbReference type="Pfam" id="PF00563">
    <property type="entry name" value="EAL"/>
    <property type="match status" value="1"/>
</dbReference>
<dbReference type="SUPFAM" id="SSF141868">
    <property type="entry name" value="EAL domain-like"/>
    <property type="match status" value="1"/>
</dbReference>
<dbReference type="InterPro" id="IPR001633">
    <property type="entry name" value="EAL_dom"/>
</dbReference>
<dbReference type="PROSITE" id="PS50883">
    <property type="entry name" value="EAL"/>
    <property type="match status" value="1"/>
</dbReference>
<evidence type="ECO:0000313" key="4">
    <source>
        <dbReference type="EMBL" id="MCP8939183.1"/>
    </source>
</evidence>
<protein>
    <submittedName>
        <fullName evidence="4">EAL domain-containing protein</fullName>
    </submittedName>
</protein>
<dbReference type="SMART" id="SM00052">
    <property type="entry name" value="EAL"/>
    <property type="match status" value="1"/>
</dbReference>
<feature type="compositionally biased region" description="Pro residues" evidence="1">
    <location>
        <begin position="167"/>
        <end position="179"/>
    </location>
</feature>
<keyword evidence="2" id="KW-0812">Transmembrane</keyword>
<sequence>MFRRIKLTTFLIGAVVAAVVLGALYLFGRAPYVIAGLVIGAFGFGAFLWARRGFGAMRGVALDDLKRAKPGPVTDDPRMAMLENGVALMARRVLALETRLREVQEFMHEIRGAVDDARTSAVDAAAGEIEALSGVVRDLAEVVAQHEAVLAEGSPRPAVSAPQALAPQPPAVPDPAPSPGAPSFVREAIEQNRVELLLQPIVGLPGRKVRVYELSARVREGGVVLHGDDLGAAAISVGAGARLGRYLLGHALRVVRHLMSRNRDVPVICPVDLATLADPVVHRELAGLVAADPSFTGRLMFRITQAELRDIGPIEADALAGVRDLGFRFAMDGVTDLRLDAQRLAAHGVSLAKTPASLLLAGAEGEAPTEIHPYDLSGLLARHGVALAVSEVGTERLALDLQDFAVTLGQGHAFGEARPVRQDILDAVEAAPPEPVREADPAPSKEPSEPPQPPPSGPARAPFRSLLRRTTA</sequence>
<dbReference type="EMBL" id="JANCLU010000010">
    <property type="protein sequence ID" value="MCP8939183.1"/>
    <property type="molecule type" value="Genomic_DNA"/>
</dbReference>
<feature type="region of interest" description="Disordered" evidence="1">
    <location>
        <begin position="153"/>
        <end position="179"/>
    </location>
</feature>
<keyword evidence="5" id="KW-1185">Reference proteome</keyword>
<comment type="caution">
    <text evidence="4">The sequence shown here is derived from an EMBL/GenBank/DDBJ whole genome shotgun (WGS) entry which is preliminary data.</text>
</comment>
<evidence type="ECO:0000259" key="3">
    <source>
        <dbReference type="PROSITE" id="PS50883"/>
    </source>
</evidence>
<feature type="transmembrane region" description="Helical" evidence="2">
    <location>
        <begin position="7"/>
        <end position="26"/>
    </location>
</feature>
<reference evidence="4 5" key="1">
    <citation type="submission" date="2022-07" db="EMBL/GenBank/DDBJ databases">
        <authorList>
            <person name="Li W.-J."/>
            <person name="Deng Q.-Q."/>
        </authorList>
    </citation>
    <scope>NUCLEOTIDE SEQUENCE [LARGE SCALE GENOMIC DNA]</scope>
    <source>
        <strain evidence="4 5">SYSU M60028</strain>
    </source>
</reference>
<feature type="compositionally biased region" description="Low complexity" evidence="1">
    <location>
        <begin position="157"/>
        <end position="166"/>
    </location>
</feature>
<evidence type="ECO:0000256" key="2">
    <source>
        <dbReference type="SAM" id="Phobius"/>
    </source>
</evidence>
<dbReference type="Gene3D" id="3.20.20.450">
    <property type="entry name" value="EAL domain"/>
    <property type="match status" value="1"/>
</dbReference>
<feature type="transmembrane region" description="Helical" evidence="2">
    <location>
        <begin position="32"/>
        <end position="50"/>
    </location>
</feature>
<feature type="region of interest" description="Disordered" evidence="1">
    <location>
        <begin position="429"/>
        <end position="472"/>
    </location>
</feature>
<evidence type="ECO:0000313" key="5">
    <source>
        <dbReference type="Proteomes" id="UP001205890"/>
    </source>
</evidence>